<protein>
    <submittedName>
        <fullName evidence="1">Uncharacterized protein</fullName>
    </submittedName>
</protein>
<reference evidence="1 2" key="1">
    <citation type="submission" date="2016-05" db="EMBL/GenBank/DDBJ databases">
        <title>Paenibacillus sp. 1ZS3-15 nov., isolated from the rhizosphere soil.</title>
        <authorList>
            <person name="Zhang X.X."/>
            <person name="Zhang J."/>
        </authorList>
    </citation>
    <scope>NUCLEOTIDE SEQUENCE [LARGE SCALE GENOMIC DNA]</scope>
    <source>
        <strain evidence="1 2">1ZS3-15</strain>
    </source>
</reference>
<dbReference type="STRING" id="1850517.A8708_06185"/>
<evidence type="ECO:0000313" key="1">
    <source>
        <dbReference type="EMBL" id="OAS13449.1"/>
    </source>
</evidence>
<dbReference type="OrthoDB" id="2618305at2"/>
<evidence type="ECO:0000313" key="2">
    <source>
        <dbReference type="Proteomes" id="UP000078454"/>
    </source>
</evidence>
<dbReference type="EMBL" id="LYPB01000093">
    <property type="protein sequence ID" value="OAS13449.1"/>
    <property type="molecule type" value="Genomic_DNA"/>
</dbReference>
<proteinExistence type="predicted"/>
<gene>
    <name evidence="1" type="ORF">A8708_06185</name>
</gene>
<organism evidence="1 2">
    <name type="scientific">Paenibacillus oryzisoli</name>
    <dbReference type="NCBI Taxonomy" id="1850517"/>
    <lineage>
        <taxon>Bacteria</taxon>
        <taxon>Bacillati</taxon>
        <taxon>Bacillota</taxon>
        <taxon>Bacilli</taxon>
        <taxon>Bacillales</taxon>
        <taxon>Paenibacillaceae</taxon>
        <taxon>Paenibacillus</taxon>
    </lineage>
</organism>
<sequence length="95" mass="11027">MKWEETLSKWLGSHIEVHIEDQVGLDPIAPPKKIKLEKIRISEDREYMLMYMNEHQFLAIPLKGEHTSLTCTEHGTVLRSFDIAAQLVYKVEFGS</sequence>
<dbReference type="Proteomes" id="UP000078454">
    <property type="component" value="Unassembled WGS sequence"/>
</dbReference>
<keyword evidence="2" id="KW-1185">Reference proteome</keyword>
<comment type="caution">
    <text evidence="1">The sequence shown here is derived from an EMBL/GenBank/DDBJ whole genome shotgun (WGS) entry which is preliminary data.</text>
</comment>
<name>A0A197ZW81_9BACL</name>
<accession>A0A197ZW81</accession>
<dbReference type="AlphaFoldDB" id="A0A197ZW81"/>
<dbReference type="RefSeq" id="WP_068671097.1">
    <property type="nucleotide sequence ID" value="NZ_LYPB01000093.1"/>
</dbReference>